<dbReference type="InterPro" id="IPR013429">
    <property type="entry name" value="Regulatory_FmdB_Zinc_ribbon"/>
</dbReference>
<dbReference type="PANTHER" id="PTHR34404:SF3">
    <property type="entry name" value="REGULATORY PROTEIN, FMDB FAMILY"/>
    <property type="match status" value="1"/>
</dbReference>
<dbReference type="SMART" id="SM00834">
    <property type="entry name" value="CxxC_CXXC_SSSS"/>
    <property type="match status" value="1"/>
</dbReference>
<name>A0A0F9XIF0_9ZZZZ</name>
<dbReference type="EMBL" id="LAZR01000049">
    <property type="protein sequence ID" value="KKN98966.1"/>
    <property type="molecule type" value="Genomic_DNA"/>
</dbReference>
<comment type="caution">
    <text evidence="2">The sequence shown here is derived from an EMBL/GenBank/DDBJ whole genome shotgun (WGS) entry which is preliminary data.</text>
</comment>
<proteinExistence type="predicted"/>
<sequence>MPTYEYECGECDHGFEAFHSMSSEPLVDCPRCGRPKLIKLIGMGLSPIIEGTKNKCTGGRVLPKKDKLGEGKFKAEQPWWRDGKVDKRILKNPEKYIREGTID</sequence>
<dbReference type="AlphaFoldDB" id="A0A0F9XIF0"/>
<dbReference type="Pfam" id="PF09723">
    <property type="entry name" value="Zn_ribbon_8"/>
    <property type="match status" value="1"/>
</dbReference>
<feature type="domain" description="Putative regulatory protein FmdB zinc ribbon" evidence="1">
    <location>
        <begin position="1"/>
        <end position="42"/>
    </location>
</feature>
<gene>
    <name evidence="2" type="ORF">LCGC14_0142110</name>
</gene>
<evidence type="ECO:0000313" key="2">
    <source>
        <dbReference type="EMBL" id="KKN98966.1"/>
    </source>
</evidence>
<accession>A0A0F9XIF0</accession>
<evidence type="ECO:0000259" key="1">
    <source>
        <dbReference type="SMART" id="SM00834"/>
    </source>
</evidence>
<dbReference type="PANTHER" id="PTHR34404">
    <property type="entry name" value="REGULATORY PROTEIN, FMDB FAMILY"/>
    <property type="match status" value="1"/>
</dbReference>
<organism evidence="2">
    <name type="scientific">marine sediment metagenome</name>
    <dbReference type="NCBI Taxonomy" id="412755"/>
    <lineage>
        <taxon>unclassified sequences</taxon>
        <taxon>metagenomes</taxon>
        <taxon>ecological metagenomes</taxon>
    </lineage>
</organism>
<dbReference type="NCBIfam" id="TIGR02605">
    <property type="entry name" value="CxxC_CxxC_SSSS"/>
    <property type="match status" value="1"/>
</dbReference>
<reference evidence="2" key="1">
    <citation type="journal article" date="2015" name="Nature">
        <title>Complex archaea that bridge the gap between prokaryotes and eukaryotes.</title>
        <authorList>
            <person name="Spang A."/>
            <person name="Saw J.H."/>
            <person name="Jorgensen S.L."/>
            <person name="Zaremba-Niedzwiedzka K."/>
            <person name="Martijn J."/>
            <person name="Lind A.E."/>
            <person name="van Eijk R."/>
            <person name="Schleper C."/>
            <person name="Guy L."/>
            <person name="Ettema T.J."/>
        </authorList>
    </citation>
    <scope>NUCLEOTIDE SEQUENCE</scope>
</reference>
<protein>
    <recommendedName>
        <fullName evidence="1">Putative regulatory protein FmdB zinc ribbon domain-containing protein</fullName>
    </recommendedName>
</protein>